<gene>
    <name evidence="3" type="ORF">EDD35_6759</name>
</gene>
<name>A0A3N2H5Y6_9PSEU</name>
<dbReference type="CDD" id="cd06849">
    <property type="entry name" value="lipoyl_domain"/>
    <property type="match status" value="1"/>
</dbReference>
<dbReference type="InterPro" id="IPR003016">
    <property type="entry name" value="2-oxoA_DH_lipoyl-BS"/>
</dbReference>
<organism evidence="3 4">
    <name type="scientific">Amycolatopsis thermoflava</name>
    <dbReference type="NCBI Taxonomy" id="84480"/>
    <lineage>
        <taxon>Bacteria</taxon>
        <taxon>Bacillati</taxon>
        <taxon>Actinomycetota</taxon>
        <taxon>Actinomycetes</taxon>
        <taxon>Pseudonocardiales</taxon>
        <taxon>Pseudonocardiaceae</taxon>
        <taxon>Amycolatopsis</taxon>
        <taxon>Amycolatopsis methanolica group</taxon>
    </lineage>
</organism>
<dbReference type="InterPro" id="IPR000089">
    <property type="entry name" value="Biotin_lipoyl"/>
</dbReference>
<dbReference type="RefSeq" id="WP_027929084.1">
    <property type="nucleotide sequence ID" value="NZ_CBDRBK010000019.1"/>
</dbReference>
<sequence>MTDIAFPHISDNEPDAEGVLATWFAADGDQVGEGDLIAEVAVDKVDVEVPAPAAGVLRLLVEEGEVVKQGAVIARIE</sequence>
<keyword evidence="1" id="KW-0450">Lipoyl</keyword>
<dbReference type="InterPro" id="IPR011053">
    <property type="entry name" value="Single_hybrid_motif"/>
</dbReference>
<comment type="caution">
    <text evidence="3">The sequence shown here is derived from an EMBL/GenBank/DDBJ whole genome shotgun (WGS) entry which is preliminary data.</text>
</comment>
<dbReference type="Pfam" id="PF00364">
    <property type="entry name" value="Biotin_lipoyl"/>
    <property type="match status" value="1"/>
</dbReference>
<feature type="domain" description="Lipoyl-binding" evidence="2">
    <location>
        <begin position="1"/>
        <end position="77"/>
    </location>
</feature>
<evidence type="ECO:0000259" key="2">
    <source>
        <dbReference type="PROSITE" id="PS50968"/>
    </source>
</evidence>
<accession>A0A3N2H5Y6</accession>
<evidence type="ECO:0000313" key="3">
    <source>
        <dbReference type="EMBL" id="ROS44323.1"/>
    </source>
</evidence>
<reference evidence="3 4" key="1">
    <citation type="submission" date="2018-11" db="EMBL/GenBank/DDBJ databases">
        <title>Sequencing the genomes of 1000 actinobacteria strains.</title>
        <authorList>
            <person name="Klenk H.-P."/>
        </authorList>
    </citation>
    <scope>NUCLEOTIDE SEQUENCE [LARGE SCALE GENOMIC DNA]</scope>
    <source>
        <strain evidence="3 4">DSM 44348</strain>
    </source>
</reference>
<dbReference type="PROSITE" id="PS50968">
    <property type="entry name" value="BIOTINYL_LIPOYL"/>
    <property type="match status" value="1"/>
</dbReference>
<dbReference type="SUPFAM" id="SSF51230">
    <property type="entry name" value="Single hybrid motif"/>
    <property type="match status" value="1"/>
</dbReference>
<protein>
    <submittedName>
        <fullName evidence="3">Biotin-dependent enzyme</fullName>
    </submittedName>
</protein>
<proteinExistence type="predicted"/>
<dbReference type="PROSITE" id="PS00189">
    <property type="entry name" value="LIPOYL"/>
    <property type="match status" value="1"/>
</dbReference>
<dbReference type="EMBL" id="RKHY01000001">
    <property type="protein sequence ID" value="ROS44323.1"/>
    <property type="molecule type" value="Genomic_DNA"/>
</dbReference>
<dbReference type="Gene3D" id="2.40.50.100">
    <property type="match status" value="1"/>
</dbReference>
<keyword evidence="4" id="KW-1185">Reference proteome</keyword>
<evidence type="ECO:0000256" key="1">
    <source>
        <dbReference type="ARBA" id="ARBA00022823"/>
    </source>
</evidence>
<dbReference type="GeneID" id="301848010"/>
<dbReference type="AlphaFoldDB" id="A0A3N2H5Y6"/>
<evidence type="ECO:0000313" key="4">
    <source>
        <dbReference type="Proteomes" id="UP000274843"/>
    </source>
</evidence>
<dbReference type="Proteomes" id="UP000274843">
    <property type="component" value="Unassembled WGS sequence"/>
</dbReference>